<evidence type="ECO:0008006" key="9">
    <source>
        <dbReference type="Google" id="ProtNLM"/>
    </source>
</evidence>
<comment type="similarity">
    <text evidence="2 6">Belongs to the peroxisomal membrane protein PXMP2/4 family.</text>
</comment>
<keyword evidence="4" id="KW-1133">Transmembrane helix</keyword>
<accession>A0AA38ITH1</accession>
<evidence type="ECO:0000313" key="8">
    <source>
        <dbReference type="Proteomes" id="UP001168821"/>
    </source>
</evidence>
<keyword evidence="3" id="KW-0812">Transmembrane</keyword>
<evidence type="ECO:0000256" key="1">
    <source>
        <dbReference type="ARBA" id="ARBA00004141"/>
    </source>
</evidence>
<comment type="caution">
    <text evidence="7">The sequence shown here is derived from an EMBL/GenBank/DDBJ whole genome shotgun (WGS) entry which is preliminary data.</text>
</comment>
<dbReference type="Pfam" id="PF04117">
    <property type="entry name" value="Mpv17_PMP22"/>
    <property type="match status" value="1"/>
</dbReference>
<evidence type="ECO:0000256" key="4">
    <source>
        <dbReference type="ARBA" id="ARBA00022989"/>
    </source>
</evidence>
<dbReference type="InterPro" id="IPR007248">
    <property type="entry name" value="Mpv17_PMP22"/>
</dbReference>
<dbReference type="GO" id="GO:0005739">
    <property type="term" value="C:mitochondrion"/>
    <property type="evidence" value="ECO:0007669"/>
    <property type="project" value="TreeGrafter"/>
</dbReference>
<evidence type="ECO:0000256" key="3">
    <source>
        <dbReference type="ARBA" id="ARBA00022692"/>
    </source>
</evidence>
<dbReference type="PANTHER" id="PTHR11266">
    <property type="entry name" value="PEROXISOMAL MEMBRANE PROTEIN 2, PXMP2 MPV17"/>
    <property type="match status" value="1"/>
</dbReference>
<dbReference type="Proteomes" id="UP001168821">
    <property type="component" value="Unassembled WGS sequence"/>
</dbReference>
<evidence type="ECO:0000256" key="2">
    <source>
        <dbReference type="ARBA" id="ARBA00006824"/>
    </source>
</evidence>
<dbReference type="AlphaFoldDB" id="A0AA38ITH1"/>
<dbReference type="EMBL" id="JALNTZ010000002">
    <property type="protein sequence ID" value="KAJ3662957.1"/>
    <property type="molecule type" value="Genomic_DNA"/>
</dbReference>
<evidence type="ECO:0000256" key="6">
    <source>
        <dbReference type="RuleBase" id="RU363053"/>
    </source>
</evidence>
<keyword evidence="8" id="KW-1185">Reference proteome</keyword>
<dbReference type="GO" id="GO:0016020">
    <property type="term" value="C:membrane"/>
    <property type="evidence" value="ECO:0007669"/>
    <property type="project" value="UniProtKB-SubCell"/>
</dbReference>
<sequence>MNTHFINLIKIVKTTVIPKANSAFRNIFSEKYLLYTNIGLSATLSGVGDCLEQYHEVLRYNTESWDKIRTRNMSIFGVSAGIFCHHWYIYLDRRLPDCTVRAVIKKVIIDQFVSSPVCIVMLFLTTAVLEEQSKSELWTEMKDKAWKLYAAEWVIWPAAQYINFQFLPTRYRVLYDNLVSVGYDTYTSYIKYIDKISEKNECDNKS</sequence>
<organism evidence="7 8">
    <name type="scientific">Zophobas morio</name>
    <dbReference type="NCBI Taxonomy" id="2755281"/>
    <lineage>
        <taxon>Eukaryota</taxon>
        <taxon>Metazoa</taxon>
        <taxon>Ecdysozoa</taxon>
        <taxon>Arthropoda</taxon>
        <taxon>Hexapoda</taxon>
        <taxon>Insecta</taxon>
        <taxon>Pterygota</taxon>
        <taxon>Neoptera</taxon>
        <taxon>Endopterygota</taxon>
        <taxon>Coleoptera</taxon>
        <taxon>Polyphaga</taxon>
        <taxon>Cucujiformia</taxon>
        <taxon>Tenebrionidae</taxon>
        <taxon>Zophobas</taxon>
    </lineage>
</organism>
<proteinExistence type="inferred from homology"/>
<evidence type="ECO:0000256" key="5">
    <source>
        <dbReference type="ARBA" id="ARBA00023136"/>
    </source>
</evidence>
<name>A0AA38ITH1_9CUCU</name>
<dbReference type="PANTHER" id="PTHR11266:SF8">
    <property type="entry name" value="MPV17-LIKE PROTEIN 2"/>
    <property type="match status" value="1"/>
</dbReference>
<reference evidence="7" key="1">
    <citation type="journal article" date="2023" name="G3 (Bethesda)">
        <title>Whole genome assemblies of Zophobas morio and Tenebrio molitor.</title>
        <authorList>
            <person name="Kaur S."/>
            <person name="Stinson S.A."/>
            <person name="diCenzo G.C."/>
        </authorList>
    </citation>
    <scope>NUCLEOTIDE SEQUENCE</scope>
    <source>
        <strain evidence="7">QUZm001</strain>
    </source>
</reference>
<keyword evidence="5" id="KW-0472">Membrane</keyword>
<protein>
    <recommendedName>
        <fullName evidence="9">Mpv17-like protein 2</fullName>
    </recommendedName>
</protein>
<comment type="subcellular location">
    <subcellularLocation>
        <location evidence="1">Membrane</location>
        <topology evidence="1">Multi-pass membrane protein</topology>
    </subcellularLocation>
</comment>
<evidence type="ECO:0000313" key="7">
    <source>
        <dbReference type="EMBL" id="KAJ3662957.1"/>
    </source>
</evidence>
<gene>
    <name evidence="7" type="ORF">Zmor_007271</name>
</gene>
<dbReference type="GO" id="GO:0061668">
    <property type="term" value="P:mitochondrial ribosome assembly"/>
    <property type="evidence" value="ECO:0007669"/>
    <property type="project" value="TreeGrafter"/>
</dbReference>